<dbReference type="OrthoDB" id="32531at2"/>
<dbReference type="EMBL" id="CP003249">
    <property type="protein sequence ID" value="AFV75328.1"/>
    <property type="molecule type" value="Genomic_DNA"/>
</dbReference>
<dbReference type="PATRIC" id="fig|751945.3.peg.241"/>
<dbReference type="AlphaFoldDB" id="K7QVM0"/>
<evidence type="ECO:0000313" key="3">
    <source>
        <dbReference type="Proteomes" id="UP000000211"/>
    </source>
</evidence>
<proteinExistence type="predicted"/>
<dbReference type="Gene3D" id="3.90.79.10">
    <property type="entry name" value="Nucleoside Triphosphate Pyrophosphohydrolase"/>
    <property type="match status" value="1"/>
</dbReference>
<dbReference type="SUPFAM" id="SSF55811">
    <property type="entry name" value="Nudix"/>
    <property type="match status" value="1"/>
</dbReference>
<dbReference type="eggNOG" id="COG1051">
    <property type="taxonomic scope" value="Bacteria"/>
</dbReference>
<dbReference type="InterPro" id="IPR015797">
    <property type="entry name" value="NUDIX_hydrolase-like_dom_sf"/>
</dbReference>
<organism evidence="2 3">
    <name type="scientific">Thermus oshimai JL-2</name>
    <dbReference type="NCBI Taxonomy" id="751945"/>
    <lineage>
        <taxon>Bacteria</taxon>
        <taxon>Thermotogati</taxon>
        <taxon>Deinococcota</taxon>
        <taxon>Deinococci</taxon>
        <taxon>Thermales</taxon>
        <taxon>Thermaceae</taxon>
        <taxon>Thermus</taxon>
    </lineage>
</organism>
<evidence type="ECO:0000313" key="2">
    <source>
        <dbReference type="EMBL" id="AFV75328.1"/>
    </source>
</evidence>
<dbReference type="RefSeq" id="WP_016328528.1">
    <property type="nucleotide sequence ID" value="NC_019386.1"/>
</dbReference>
<name>K7QVM0_THEOS</name>
<protein>
    <submittedName>
        <fullName evidence="2">ADP-ribose pyrophosphatase</fullName>
    </submittedName>
</protein>
<evidence type="ECO:0000259" key="1">
    <source>
        <dbReference type="PROSITE" id="PS51462"/>
    </source>
</evidence>
<dbReference type="STRING" id="751945.Theos_0250"/>
<dbReference type="PROSITE" id="PS51462">
    <property type="entry name" value="NUDIX"/>
    <property type="match status" value="1"/>
</dbReference>
<sequence length="132" mass="14747">MRRAVALAAWKDGKLLLVRRPLHDPEFPGALGLPAVRLEPGEDPEVGARRVAREKLLAEVEVLGPKGHGVEARPGYTLELWVYEGRLLSEPRLPEPKPGRTYYTELVWGAPEDLWPAARMGSLCSRLYLEAQ</sequence>
<dbReference type="InterPro" id="IPR000086">
    <property type="entry name" value="NUDIX_hydrolase_dom"/>
</dbReference>
<dbReference type="Pfam" id="PF00293">
    <property type="entry name" value="NUDIX"/>
    <property type="match status" value="1"/>
</dbReference>
<reference evidence="2 3" key="1">
    <citation type="journal article" date="2013" name="Genome Announc.">
        <title>Whole Genome Sequencing of Thermus oshimai JL-2 and Thermus thermophilus JL-18, Incomplete Denitrifiers from the United States Great Basin.</title>
        <authorList>
            <person name="Murugapiran S.K."/>
            <person name="Huntemann M."/>
            <person name="Wei C.L."/>
            <person name="Han J."/>
            <person name="Detter J.C."/>
            <person name="Han C.S."/>
            <person name="Erkkila T.H."/>
            <person name="Teshima H."/>
            <person name="Chen A."/>
            <person name="Kyrpides N."/>
            <person name="Mavrommatis K."/>
            <person name="Markowitz V."/>
            <person name="Szeto E."/>
            <person name="Ivanova N."/>
            <person name="Pagani I."/>
            <person name="Lam J."/>
            <person name="McDonald A.I."/>
            <person name="Dodsworth J.A."/>
            <person name="Pati A."/>
            <person name="Goodwin L."/>
            <person name="Peters L."/>
            <person name="Pitluck S."/>
            <person name="Woyke T."/>
            <person name="Hedlund B.P."/>
        </authorList>
    </citation>
    <scope>NUCLEOTIDE SEQUENCE</scope>
    <source>
        <strain evidence="2 3">JL-2</strain>
    </source>
</reference>
<dbReference type="HOGENOM" id="CLU_1916096_0_0_0"/>
<keyword evidence="3" id="KW-1185">Reference proteome</keyword>
<dbReference type="KEGG" id="tos:Theos_0250"/>
<gene>
    <name evidence="2" type="ORF">Theos_0250</name>
</gene>
<accession>K7QVM0</accession>
<feature type="domain" description="Nudix hydrolase" evidence="1">
    <location>
        <begin position="1"/>
        <end position="131"/>
    </location>
</feature>
<dbReference type="Proteomes" id="UP000000211">
    <property type="component" value="Chromosome"/>
</dbReference>